<dbReference type="GO" id="GO:0008982">
    <property type="term" value="F:protein-N(PI)-phosphohistidine-sugar phosphotransferase activity"/>
    <property type="evidence" value="ECO:0007669"/>
    <property type="project" value="InterPro"/>
</dbReference>
<dbReference type="Proteomes" id="UP000439752">
    <property type="component" value="Unassembled WGS sequence"/>
</dbReference>
<dbReference type="AlphaFoldDB" id="A0A653IEE7"/>
<keyword evidence="1" id="KW-0808">Transferase</keyword>
<protein>
    <recommendedName>
        <fullName evidence="4">Phosphotransferase system EIIB component type 2/3 domain-containing protein</fullName>
    </recommendedName>
</protein>
<name>A0A653IEE7_9BACL</name>
<keyword evidence="3" id="KW-1185">Reference proteome</keyword>
<dbReference type="SUPFAM" id="SSF52794">
    <property type="entry name" value="PTS system IIB component-like"/>
    <property type="match status" value="1"/>
</dbReference>
<reference evidence="2 3" key="1">
    <citation type="submission" date="2019-10" db="EMBL/GenBank/DDBJ databases">
        <authorList>
            <person name="Karimi E."/>
        </authorList>
    </citation>
    <scope>NUCLEOTIDE SEQUENCE [LARGE SCALE GENOMIC DNA]</scope>
    <source>
        <strain evidence="2">Exiguobacterium sp. 9Y</strain>
    </source>
</reference>
<dbReference type="EMBL" id="CABWKQ010000025">
    <property type="protein sequence ID" value="VWX37502.1"/>
    <property type="molecule type" value="Genomic_DNA"/>
</dbReference>
<dbReference type="RefSeq" id="WP_029330480.1">
    <property type="nucleotide sequence ID" value="NZ_LR732312.1"/>
</dbReference>
<accession>A0A653IEE7</accession>
<gene>
    <name evidence="2" type="ORF">EXIGUO9Y_310003</name>
</gene>
<evidence type="ECO:0000256" key="1">
    <source>
        <dbReference type="ARBA" id="ARBA00022679"/>
    </source>
</evidence>
<dbReference type="Gene3D" id="3.40.50.2300">
    <property type="match status" value="1"/>
</dbReference>
<dbReference type="GO" id="GO:0009401">
    <property type="term" value="P:phosphoenolpyruvate-dependent sugar phosphotransferase system"/>
    <property type="evidence" value="ECO:0007669"/>
    <property type="project" value="InterPro"/>
</dbReference>
<evidence type="ECO:0000313" key="2">
    <source>
        <dbReference type="EMBL" id="VWX37502.1"/>
    </source>
</evidence>
<organism evidence="2 3">
    <name type="scientific">Exiguobacterium oxidotolerans</name>
    <dbReference type="NCBI Taxonomy" id="223958"/>
    <lineage>
        <taxon>Bacteria</taxon>
        <taxon>Bacillati</taxon>
        <taxon>Bacillota</taxon>
        <taxon>Bacilli</taxon>
        <taxon>Bacillales</taxon>
        <taxon>Bacillales Family XII. Incertae Sedis</taxon>
        <taxon>Exiguobacterium</taxon>
    </lineage>
</organism>
<dbReference type="InterPro" id="IPR036095">
    <property type="entry name" value="PTS_EIIB-like_sf"/>
</dbReference>
<evidence type="ECO:0000313" key="3">
    <source>
        <dbReference type="Proteomes" id="UP000439752"/>
    </source>
</evidence>
<proteinExistence type="predicted"/>
<evidence type="ECO:0008006" key="4">
    <source>
        <dbReference type="Google" id="ProtNLM"/>
    </source>
</evidence>
<sequence length="97" mass="10875">MKRLEIGFVCDSGLVGSVLGANVLRKRLRQEQLQVDVRSYRLKDVPTEIRLIVGPEKIVRQVTGVTDCRVCIVNHLLSEAAYDEVITVLRKELIEGG</sequence>